<dbReference type="STRING" id="35622.SAMN04489764_1857"/>
<dbReference type="InterPro" id="IPR036291">
    <property type="entry name" value="NAD(P)-bd_dom_sf"/>
</dbReference>
<protein>
    <submittedName>
        <fullName evidence="4">NADPH:quinone reductase</fullName>
    </submittedName>
</protein>
<dbReference type="PANTHER" id="PTHR48106:SF18">
    <property type="entry name" value="QUINONE OXIDOREDUCTASE PIG3"/>
    <property type="match status" value="1"/>
</dbReference>
<dbReference type="Gene3D" id="3.90.180.10">
    <property type="entry name" value="Medium-chain alcohol dehydrogenases, catalytic domain"/>
    <property type="match status" value="1"/>
</dbReference>
<keyword evidence="1" id="KW-0521">NADP</keyword>
<feature type="domain" description="Enoyl reductase (ER)" evidence="3">
    <location>
        <begin position="10"/>
        <end position="341"/>
    </location>
</feature>
<keyword evidence="5" id="KW-1185">Reference proteome</keyword>
<dbReference type="GO" id="GO:0016651">
    <property type="term" value="F:oxidoreductase activity, acting on NAD(P)H"/>
    <property type="evidence" value="ECO:0007669"/>
    <property type="project" value="TreeGrafter"/>
</dbReference>
<dbReference type="SUPFAM" id="SSF51735">
    <property type="entry name" value="NAD(P)-binding Rossmann-fold domains"/>
    <property type="match status" value="1"/>
</dbReference>
<proteinExistence type="predicted"/>
<gene>
    <name evidence="4" type="ORF">SAMN04489764_1857</name>
</gene>
<dbReference type="Proteomes" id="UP000217103">
    <property type="component" value="Unassembled WGS sequence"/>
</dbReference>
<name>A0A1H1D7D3_9ACTN</name>
<dbReference type="GO" id="GO:0070402">
    <property type="term" value="F:NADPH binding"/>
    <property type="evidence" value="ECO:0007669"/>
    <property type="project" value="TreeGrafter"/>
</dbReference>
<keyword evidence="2" id="KW-0560">Oxidoreductase</keyword>
<evidence type="ECO:0000313" key="4">
    <source>
        <dbReference type="EMBL" id="SDQ72354.1"/>
    </source>
</evidence>
<dbReference type="AlphaFoldDB" id="A0A1H1D7D3"/>
<dbReference type="Pfam" id="PF00107">
    <property type="entry name" value="ADH_zinc_N"/>
    <property type="match status" value="1"/>
</dbReference>
<dbReference type="RefSeq" id="WP_207549918.1">
    <property type="nucleotide sequence ID" value="NZ_FNKK01000002.1"/>
</dbReference>
<reference evidence="4 5" key="1">
    <citation type="submission" date="2016-10" db="EMBL/GenBank/DDBJ databases">
        <authorList>
            <person name="de Groot N.N."/>
        </authorList>
    </citation>
    <scope>NUCLEOTIDE SEQUENCE [LARGE SCALE GENOMIC DNA]</scope>
    <source>
        <strain evidence="4 5">DSM 43794</strain>
    </source>
</reference>
<organism evidence="4 5">
    <name type="scientific">Thermostaphylospora chromogena</name>
    <dbReference type="NCBI Taxonomy" id="35622"/>
    <lineage>
        <taxon>Bacteria</taxon>
        <taxon>Bacillati</taxon>
        <taxon>Actinomycetota</taxon>
        <taxon>Actinomycetes</taxon>
        <taxon>Streptosporangiales</taxon>
        <taxon>Thermomonosporaceae</taxon>
        <taxon>Thermostaphylospora</taxon>
    </lineage>
</organism>
<dbReference type="InterPro" id="IPR013149">
    <property type="entry name" value="ADH-like_C"/>
</dbReference>
<accession>A0A1H1D7D3</accession>
<dbReference type="PANTHER" id="PTHR48106">
    <property type="entry name" value="QUINONE OXIDOREDUCTASE PIG3-RELATED"/>
    <property type="match status" value="1"/>
</dbReference>
<evidence type="ECO:0000259" key="3">
    <source>
        <dbReference type="SMART" id="SM00829"/>
    </source>
</evidence>
<sequence>MRAVHHAEHGGPEVLRPVSMPDPVCGPGEVLVQVHAAAVNRLDVLQRNGPGLLPGFRLPHVPGMDVAGVVVGVGPSVSARSVGDRVVIDPSLHCGDCPSCRDGDSMFCGSMRVVGASRQGGYAELVAVPETHAHPVPGHIDLDEAATLPAVYGQAWQALIVRGGLRAGETLLVHGAGSGITIAAVQIAKRHGARVVVTSASEEKLARIAKLGADVTVNTAAADLVDRVREVTDGRGADIVLDHVGPALFQASLSALRVRGRLVFCGDTTGRTASFNLPGAYHRALTIIGAEAPAHETLARMFEWYWTAGCEPVIDSVFPLAEAAEAHRRLESGETFGKIVLKP</sequence>
<dbReference type="InterPro" id="IPR020843">
    <property type="entry name" value="ER"/>
</dbReference>
<dbReference type="Pfam" id="PF08240">
    <property type="entry name" value="ADH_N"/>
    <property type="match status" value="1"/>
</dbReference>
<dbReference type="SUPFAM" id="SSF50129">
    <property type="entry name" value="GroES-like"/>
    <property type="match status" value="1"/>
</dbReference>
<evidence type="ECO:0000256" key="1">
    <source>
        <dbReference type="ARBA" id="ARBA00022857"/>
    </source>
</evidence>
<dbReference type="SMART" id="SM00829">
    <property type="entry name" value="PKS_ER"/>
    <property type="match status" value="1"/>
</dbReference>
<dbReference type="EMBL" id="FNKK01000002">
    <property type="protein sequence ID" value="SDQ72354.1"/>
    <property type="molecule type" value="Genomic_DNA"/>
</dbReference>
<evidence type="ECO:0000256" key="2">
    <source>
        <dbReference type="ARBA" id="ARBA00023002"/>
    </source>
</evidence>
<evidence type="ECO:0000313" key="5">
    <source>
        <dbReference type="Proteomes" id="UP000217103"/>
    </source>
</evidence>
<dbReference type="InterPro" id="IPR013154">
    <property type="entry name" value="ADH-like_N"/>
</dbReference>
<dbReference type="InterPro" id="IPR011032">
    <property type="entry name" value="GroES-like_sf"/>
</dbReference>